<comment type="caution">
    <text evidence="3">The sequence shown here is derived from an EMBL/GenBank/DDBJ whole genome shotgun (WGS) entry which is preliminary data.</text>
</comment>
<sequence>MEPQRVVEQFEVIERHVTEGRRPLSSKEAINYVPTTEVHTTGDTFILNGPEADRVFRDEAEKRYQTTGERDTSRNASFFDRGGSYPEQILAPENINQFGYDEHVVRTSDGGARIVESHGDGRMLSSPSRLNSSSLVFQDRSLDTSGRPVEMLDPSSFQTSSPRTHNQTMNAPQSILKTSDSRHFSSFEDNSLTRKDSYKRMQESQADNMSFAPSSDATMISRNSKQKGWGNRGRRGIGSQLQTYISDLSNDVRHGALTPAMICGLLLIVLFLLFLIILFIIFLRSAFSPYSVHSFLLFPPRCEECIRKNPALSSYQAPSRVFVHVQSPSRIDFEMDGNRPFKSNSFTAIDFSTGYIAYADHSLTNDHGKHTTCFLMELDRNVLPSHAVLLDAISNTPHEVKTDFGWQEYWQYVTQPIDANQAMSHFHGTVDDCASAQWYLLKHTVHPRDESCYDCYDFCLPDYAIQRTHKYEDEATLGIRHLNCFRHYVPEWSKYRVQIDEEGGHWNYPRKQINTQRDERGEWVNWTPVSIVGQPDRFRNRVR</sequence>
<keyword evidence="2" id="KW-1133">Transmembrane helix</keyword>
<name>A0A811KIU5_9BILA</name>
<dbReference type="EMBL" id="CAJFCW020000003">
    <property type="protein sequence ID" value="CAG9103797.1"/>
    <property type="molecule type" value="Genomic_DNA"/>
</dbReference>
<evidence type="ECO:0000256" key="1">
    <source>
        <dbReference type="SAM" id="MobiDB-lite"/>
    </source>
</evidence>
<evidence type="ECO:0000313" key="4">
    <source>
        <dbReference type="Proteomes" id="UP000614601"/>
    </source>
</evidence>
<feature type="transmembrane region" description="Helical" evidence="2">
    <location>
        <begin position="256"/>
        <end position="283"/>
    </location>
</feature>
<protein>
    <recommendedName>
        <fullName evidence="5">BRICHOS domain-containing protein</fullName>
    </recommendedName>
</protein>
<proteinExistence type="predicted"/>
<organism evidence="3 4">
    <name type="scientific">Bursaphelenchus okinawaensis</name>
    <dbReference type="NCBI Taxonomy" id="465554"/>
    <lineage>
        <taxon>Eukaryota</taxon>
        <taxon>Metazoa</taxon>
        <taxon>Ecdysozoa</taxon>
        <taxon>Nematoda</taxon>
        <taxon>Chromadorea</taxon>
        <taxon>Rhabditida</taxon>
        <taxon>Tylenchina</taxon>
        <taxon>Tylenchomorpha</taxon>
        <taxon>Aphelenchoidea</taxon>
        <taxon>Aphelenchoididae</taxon>
        <taxon>Bursaphelenchus</taxon>
    </lineage>
</organism>
<dbReference type="AlphaFoldDB" id="A0A811KIU5"/>
<feature type="compositionally biased region" description="Polar residues" evidence="1">
    <location>
        <begin position="155"/>
        <end position="168"/>
    </location>
</feature>
<keyword evidence="4" id="KW-1185">Reference proteome</keyword>
<dbReference type="EMBL" id="CAJFDH010000003">
    <property type="protein sequence ID" value="CAD5215278.1"/>
    <property type="molecule type" value="Genomic_DNA"/>
</dbReference>
<keyword evidence="2" id="KW-0472">Membrane</keyword>
<dbReference type="Proteomes" id="UP000783686">
    <property type="component" value="Unassembled WGS sequence"/>
</dbReference>
<accession>A0A811KIU5</accession>
<evidence type="ECO:0008006" key="5">
    <source>
        <dbReference type="Google" id="ProtNLM"/>
    </source>
</evidence>
<keyword evidence="2" id="KW-0812">Transmembrane</keyword>
<feature type="region of interest" description="Disordered" evidence="1">
    <location>
        <begin position="145"/>
        <end position="168"/>
    </location>
</feature>
<evidence type="ECO:0000256" key="2">
    <source>
        <dbReference type="SAM" id="Phobius"/>
    </source>
</evidence>
<dbReference type="Proteomes" id="UP000614601">
    <property type="component" value="Unassembled WGS sequence"/>
</dbReference>
<gene>
    <name evidence="3" type="ORF">BOKJ2_LOCUS6013</name>
</gene>
<dbReference type="OrthoDB" id="5838366at2759"/>
<reference evidence="3" key="1">
    <citation type="submission" date="2020-09" db="EMBL/GenBank/DDBJ databases">
        <authorList>
            <person name="Kikuchi T."/>
        </authorList>
    </citation>
    <scope>NUCLEOTIDE SEQUENCE</scope>
    <source>
        <strain evidence="3">SH1</strain>
    </source>
</reference>
<evidence type="ECO:0000313" key="3">
    <source>
        <dbReference type="EMBL" id="CAD5215278.1"/>
    </source>
</evidence>